<dbReference type="InterPro" id="IPR051616">
    <property type="entry name" value="Cul2-RING_E3_ligase_SR"/>
</dbReference>
<reference evidence="3" key="2">
    <citation type="journal article" date="2023" name="IMA Fungus">
        <title>Comparative genomic study of the Penicillium genus elucidates a diverse pangenome and 15 lateral gene transfer events.</title>
        <authorList>
            <person name="Petersen C."/>
            <person name="Sorensen T."/>
            <person name="Nielsen M.R."/>
            <person name="Sondergaard T.E."/>
            <person name="Sorensen J.L."/>
            <person name="Fitzpatrick D.A."/>
            <person name="Frisvad J.C."/>
            <person name="Nielsen K.L."/>
        </authorList>
    </citation>
    <scope>NUCLEOTIDE SEQUENCE</scope>
    <source>
        <strain evidence="3">IBT 21917</strain>
    </source>
</reference>
<dbReference type="Pfam" id="PF12937">
    <property type="entry name" value="F-box-like"/>
    <property type="match status" value="1"/>
</dbReference>
<sequence length="686" mass="75974">MPLNHLPNEILLAIAENLRYAWDVNALSQVNRTVHAVIDTHLYRHHLPLCRNEATIWAFEKGDQTASAKQLRADAWELLGQDIANQVLIRAVKSGDHQALGHVIESLPTPLSFDTHLEGLEEGQCCLLCGAVENGHTQLVRMMLAHGADKSHAHGQVPLLFFSSQWYSESSNEMIRFLIEEIGCDPNEKSQAGLTPLGLAINQAAPETAKTLLEYGANPNLRFENRDPVFSDIYQYAGFPIVVARYTGSSEILQLLIDHGADASFSDLDEEVRDFNVATGKILANHLASNGASEGPESRAAAFLVAVIHGKEDVVQELLHQGFEPDESRCAGIPANPTLFGAELQWAVHLGHESLVEVLINHRQQALPAEFVIAILREALSKGFTHIAEFVLTACSFDQTEHRLEDVFLSALDHIPCFELLLKHGADPNTNLGSKYLIEHVLMDGKIDMLQILLDRGVPFQSSPVGKSGPAGMNDLMFSAITRGNVGILELFKDKINLPSISAATKERALRCALEDKNLPVALYLLRHGVQVKQTFAAPWFIKKAALFARSETDSDMGHEVLDLILHHVNIDCHDRNWRSCLWDGHGDIPFLKVLLEKGADPLSSGPGHMTPLVHTVICGRSHGEILEAVRVFLGSIDLTGRNHSPTFVRDELRQAEIKAQETENWKLVRLLQRFRLTEIGDTYDC</sequence>
<dbReference type="PROSITE" id="PS50088">
    <property type="entry name" value="ANK_REPEAT"/>
    <property type="match status" value="2"/>
</dbReference>
<dbReference type="PANTHER" id="PTHR46224:SF64">
    <property type="entry name" value="IQ MOTIF AND ANKYRIN REPEAT DOMAIN-CONTAINING PROTEIN 1"/>
    <property type="match status" value="1"/>
</dbReference>
<dbReference type="PROSITE" id="PS50297">
    <property type="entry name" value="ANK_REP_REGION"/>
    <property type="match status" value="1"/>
</dbReference>
<organism evidence="3 4">
    <name type="scientific">Penicillium capsulatum</name>
    <dbReference type="NCBI Taxonomy" id="69766"/>
    <lineage>
        <taxon>Eukaryota</taxon>
        <taxon>Fungi</taxon>
        <taxon>Dikarya</taxon>
        <taxon>Ascomycota</taxon>
        <taxon>Pezizomycotina</taxon>
        <taxon>Eurotiomycetes</taxon>
        <taxon>Eurotiomycetidae</taxon>
        <taxon>Eurotiales</taxon>
        <taxon>Aspergillaceae</taxon>
        <taxon>Penicillium</taxon>
    </lineage>
</organism>
<gene>
    <name evidence="3" type="ORF">N7492_000230</name>
</gene>
<evidence type="ECO:0000256" key="1">
    <source>
        <dbReference type="PROSITE-ProRule" id="PRU00023"/>
    </source>
</evidence>
<dbReference type="OrthoDB" id="341259at2759"/>
<feature type="repeat" description="ANK" evidence="1">
    <location>
        <begin position="236"/>
        <end position="268"/>
    </location>
</feature>
<keyword evidence="4" id="KW-1185">Reference proteome</keyword>
<dbReference type="PANTHER" id="PTHR46224">
    <property type="entry name" value="ANKYRIN REPEAT FAMILY PROTEIN"/>
    <property type="match status" value="1"/>
</dbReference>
<dbReference type="Proteomes" id="UP001146351">
    <property type="component" value="Unassembled WGS sequence"/>
</dbReference>
<feature type="domain" description="F-box" evidence="2">
    <location>
        <begin position="3"/>
        <end position="46"/>
    </location>
</feature>
<dbReference type="InterPro" id="IPR001810">
    <property type="entry name" value="F-box_dom"/>
</dbReference>
<comment type="caution">
    <text evidence="3">The sequence shown here is derived from an EMBL/GenBank/DDBJ whole genome shotgun (WGS) entry which is preliminary data.</text>
</comment>
<evidence type="ECO:0000313" key="4">
    <source>
        <dbReference type="Proteomes" id="UP001146351"/>
    </source>
</evidence>
<dbReference type="InterPro" id="IPR036770">
    <property type="entry name" value="Ankyrin_rpt-contain_sf"/>
</dbReference>
<evidence type="ECO:0000259" key="2">
    <source>
        <dbReference type="Pfam" id="PF12937"/>
    </source>
</evidence>
<dbReference type="AlphaFoldDB" id="A0A9W9IRD4"/>
<feature type="repeat" description="ANK" evidence="1">
    <location>
        <begin position="192"/>
        <end position="224"/>
    </location>
</feature>
<proteinExistence type="predicted"/>
<dbReference type="Gene3D" id="1.25.40.20">
    <property type="entry name" value="Ankyrin repeat-containing domain"/>
    <property type="match status" value="3"/>
</dbReference>
<dbReference type="SUPFAM" id="SSF48403">
    <property type="entry name" value="Ankyrin repeat"/>
    <property type="match status" value="2"/>
</dbReference>
<accession>A0A9W9IRD4</accession>
<name>A0A9W9IRD4_9EURO</name>
<evidence type="ECO:0000313" key="3">
    <source>
        <dbReference type="EMBL" id="KAJ5182614.1"/>
    </source>
</evidence>
<dbReference type="SMART" id="SM00248">
    <property type="entry name" value="ANK"/>
    <property type="match status" value="8"/>
</dbReference>
<dbReference type="EMBL" id="JAPQKO010000001">
    <property type="protein sequence ID" value="KAJ5182614.1"/>
    <property type="molecule type" value="Genomic_DNA"/>
</dbReference>
<protein>
    <recommendedName>
        <fullName evidence="2">F-box domain-containing protein</fullName>
    </recommendedName>
</protein>
<dbReference type="InterPro" id="IPR002110">
    <property type="entry name" value="Ankyrin_rpt"/>
</dbReference>
<dbReference type="Pfam" id="PF12796">
    <property type="entry name" value="Ank_2"/>
    <property type="match status" value="1"/>
</dbReference>
<reference evidence="3" key="1">
    <citation type="submission" date="2022-11" db="EMBL/GenBank/DDBJ databases">
        <authorList>
            <person name="Petersen C."/>
        </authorList>
    </citation>
    <scope>NUCLEOTIDE SEQUENCE</scope>
    <source>
        <strain evidence="3">IBT 21917</strain>
    </source>
</reference>
<keyword evidence="1" id="KW-0040">ANK repeat</keyword>